<dbReference type="PRINTS" id="PR00364">
    <property type="entry name" value="DISEASERSIST"/>
</dbReference>
<dbReference type="EMBL" id="OIVN01004730">
    <property type="protein sequence ID" value="SPD18969.1"/>
    <property type="molecule type" value="Genomic_DNA"/>
</dbReference>
<evidence type="ECO:0000313" key="8">
    <source>
        <dbReference type="EMBL" id="SPD18969.1"/>
    </source>
</evidence>
<dbReference type="InterPro" id="IPR027417">
    <property type="entry name" value="P-loop_NTPase"/>
</dbReference>
<keyword evidence="4" id="KW-0067">ATP-binding</keyword>
<dbReference type="GO" id="GO:0005524">
    <property type="term" value="F:ATP binding"/>
    <property type="evidence" value="ECO:0007669"/>
    <property type="project" value="UniProtKB-KW"/>
</dbReference>
<keyword evidence="2" id="KW-0547">Nucleotide-binding</keyword>
<dbReference type="Gene3D" id="3.80.10.10">
    <property type="entry name" value="Ribonuclease Inhibitor"/>
    <property type="match status" value="1"/>
</dbReference>
<evidence type="ECO:0000256" key="2">
    <source>
        <dbReference type="ARBA" id="ARBA00022741"/>
    </source>
</evidence>
<evidence type="ECO:0008006" key="9">
    <source>
        <dbReference type="Google" id="ProtNLM"/>
    </source>
</evidence>
<protein>
    <recommendedName>
        <fullName evidence="9">Reverse transcriptase zinc-binding domain-containing protein</fullName>
    </recommendedName>
</protein>
<dbReference type="GO" id="GO:0006952">
    <property type="term" value="P:defense response"/>
    <property type="evidence" value="ECO:0007669"/>
    <property type="project" value="UniProtKB-KW"/>
</dbReference>
<dbReference type="AlphaFoldDB" id="A0A2N9I4M8"/>
<dbReference type="SUPFAM" id="SSF52058">
    <property type="entry name" value="L domain-like"/>
    <property type="match status" value="1"/>
</dbReference>
<name>A0A2N9I4M8_FAGSY</name>
<dbReference type="GO" id="GO:0043531">
    <property type="term" value="F:ADP binding"/>
    <property type="evidence" value="ECO:0007669"/>
    <property type="project" value="InterPro"/>
</dbReference>
<dbReference type="InterPro" id="IPR002182">
    <property type="entry name" value="NB-ARC"/>
</dbReference>
<dbReference type="PANTHER" id="PTHR36766">
    <property type="entry name" value="PLANT BROAD-SPECTRUM MILDEW RESISTANCE PROTEIN RPW8"/>
    <property type="match status" value="1"/>
</dbReference>
<dbReference type="InterPro" id="IPR026960">
    <property type="entry name" value="RVT-Znf"/>
</dbReference>
<evidence type="ECO:0000256" key="1">
    <source>
        <dbReference type="ARBA" id="ARBA00022737"/>
    </source>
</evidence>
<dbReference type="FunFam" id="3.40.50.300:FF:001091">
    <property type="entry name" value="Probable disease resistance protein At1g61300"/>
    <property type="match status" value="1"/>
</dbReference>
<keyword evidence="1" id="KW-0677">Repeat</keyword>
<gene>
    <name evidence="8" type="ORF">FSB_LOCUS46851</name>
</gene>
<evidence type="ECO:0000259" key="6">
    <source>
        <dbReference type="Pfam" id="PF13966"/>
    </source>
</evidence>
<feature type="domain" description="NB-ARC" evidence="5">
    <location>
        <begin position="126"/>
        <end position="295"/>
    </location>
</feature>
<accession>A0A2N9I4M8</accession>
<reference evidence="8" key="1">
    <citation type="submission" date="2018-02" db="EMBL/GenBank/DDBJ databases">
        <authorList>
            <person name="Cohen D.B."/>
            <person name="Kent A.D."/>
        </authorList>
    </citation>
    <scope>NUCLEOTIDE SEQUENCE</scope>
</reference>
<evidence type="ECO:0000256" key="3">
    <source>
        <dbReference type="ARBA" id="ARBA00022821"/>
    </source>
</evidence>
<evidence type="ECO:0000259" key="5">
    <source>
        <dbReference type="Pfam" id="PF00931"/>
    </source>
</evidence>
<dbReference type="InterPro" id="IPR041118">
    <property type="entry name" value="Rx_N"/>
</dbReference>
<dbReference type="Pfam" id="PF18052">
    <property type="entry name" value="Rx_N"/>
    <property type="match status" value="1"/>
</dbReference>
<dbReference type="Pfam" id="PF13966">
    <property type="entry name" value="zf-RVT"/>
    <property type="match status" value="1"/>
</dbReference>
<evidence type="ECO:0000259" key="7">
    <source>
        <dbReference type="Pfam" id="PF18052"/>
    </source>
</evidence>
<sequence length="1092" mass="123241">MSTIQAVLLDAEEKQVKNRGLTVWLEQLKDVFYDAVDVLDEFECEALRRQVVKTHGSAPGQVLSSFNPLGFSHKMSQKINGIRERLEEIAKHRAQFLLVERLGDKCIVQREMTHSFIRDSDVIGRDEDKEKIIDLLMHPNEDGTVPVISIVGIGGLGKTTLAQWVYNDERVAKKFNSRIWVCVSEDFTVLKVAKEILKSAGGEISENMSMDKVQASLRSYLKEKRFFIVLDDVWNEDRNKWIGLKKLLIEGAKGSKIVVTTRSHKVAKVMAPGPIHDLIGLPEDDCLFLFLKWAFVEGNTHIKKLPNSICDLQNLESLILNGCDELEKLPRDIRKMVAIKLILYGCDELEELPRDIRKMFLEIGWCENLAALPEWLPNLTSVQKLQIWECRKLSSLPEGMGCLTALRELEIDNCGELSKNCEREVGVEWPKIKHIPQIQIKMDRVLALQAFLYEIDKKVGLGLARAQTWGGKVCDAVEVAGRNLMSTTSVVMSCSTNFGFATVVYMENLVLSCVPYAMMPSKFLDLESFSFLGSSSMQKRYGEQVALVTNEGFDAAGHAIGTAWAVFKIRKAFDPKSALKPTTLAKVAAEENSAELKAKYKNRVVNAGEPTTKEIAVLELICADLGREPTTNEIEVISECCIIMRTSMGLIESIESEMVPVGVVDSMQPLADLLRCRIGVLPMLYLGMPLGAQYKALNVWNSVLEKIERRLANWQTLYLSKGGRLTLLKSTLASLPTYFLSLFTIPLCWASGCGALGLKKLIFGEESLLQNTVRNGVDGSPSRIGDLMVVGFGRVSRWVGKLCWSRLHSLQGGAIGSDFGWTSGVGDIPLKDLFPLLFLCSTNREASIESVMSSTDQPNSRTWNISFIRDFNDWEIPDVISFFTFLQSFLPKNERRDTRIWKLRRSGEFDVSSYYCALQASIKIHFPWKIIWGVKAPRRISFFTWTAARGKILTCDNLMRRGHVLAGWCCMCKNHWETGDHLLLHCEVARALWCSVFSMFGIQWVLPAKVLDMLVGWHNWFGRRSSAVWNLAPLCVLWSLWKERNRRIFEDLEKPFSHLLEQFSGLLFDCSRSWGFTEASSLPDFVVSLNAV</sequence>
<dbReference type="InterPro" id="IPR032675">
    <property type="entry name" value="LRR_dom_sf"/>
</dbReference>
<feature type="domain" description="Disease resistance N-terminal" evidence="7">
    <location>
        <begin position="1"/>
        <end position="55"/>
    </location>
</feature>
<dbReference type="GO" id="GO:0051707">
    <property type="term" value="P:response to other organism"/>
    <property type="evidence" value="ECO:0007669"/>
    <property type="project" value="UniProtKB-ARBA"/>
</dbReference>
<proteinExistence type="predicted"/>
<keyword evidence="3" id="KW-0611">Plant defense</keyword>
<evidence type="ECO:0000256" key="4">
    <source>
        <dbReference type="ARBA" id="ARBA00022840"/>
    </source>
</evidence>
<dbReference type="Gene3D" id="3.40.50.300">
    <property type="entry name" value="P-loop containing nucleotide triphosphate hydrolases"/>
    <property type="match status" value="1"/>
</dbReference>
<dbReference type="Gene3D" id="1.20.5.4130">
    <property type="match status" value="1"/>
</dbReference>
<dbReference type="PANTHER" id="PTHR36766:SF61">
    <property type="entry name" value="NB-ARC DOMAIN DISEASE RESISTANCE PROTEIN"/>
    <property type="match status" value="1"/>
</dbReference>
<organism evidence="8">
    <name type="scientific">Fagus sylvatica</name>
    <name type="common">Beechnut</name>
    <dbReference type="NCBI Taxonomy" id="28930"/>
    <lineage>
        <taxon>Eukaryota</taxon>
        <taxon>Viridiplantae</taxon>
        <taxon>Streptophyta</taxon>
        <taxon>Embryophyta</taxon>
        <taxon>Tracheophyta</taxon>
        <taxon>Spermatophyta</taxon>
        <taxon>Magnoliopsida</taxon>
        <taxon>eudicotyledons</taxon>
        <taxon>Gunneridae</taxon>
        <taxon>Pentapetalae</taxon>
        <taxon>rosids</taxon>
        <taxon>fabids</taxon>
        <taxon>Fagales</taxon>
        <taxon>Fagaceae</taxon>
        <taxon>Fagus</taxon>
    </lineage>
</organism>
<dbReference type="Pfam" id="PF00931">
    <property type="entry name" value="NB-ARC"/>
    <property type="match status" value="1"/>
</dbReference>
<feature type="domain" description="Reverse transcriptase zinc-binding" evidence="6">
    <location>
        <begin position="909"/>
        <end position="993"/>
    </location>
</feature>
<dbReference type="SUPFAM" id="SSF52540">
    <property type="entry name" value="P-loop containing nucleoside triphosphate hydrolases"/>
    <property type="match status" value="1"/>
</dbReference>